<dbReference type="WBParaSite" id="PgR001X_g039_t01">
    <property type="protein sequence ID" value="PgR001X_g039_t01"/>
    <property type="gene ID" value="PgR001X_g039"/>
</dbReference>
<dbReference type="AlphaFoldDB" id="A0A915A4C0"/>
<name>A0A915A4C0_PARUN</name>
<protein>
    <submittedName>
        <fullName evidence="2">Uncharacterized protein</fullName>
    </submittedName>
</protein>
<dbReference type="Proteomes" id="UP000887569">
    <property type="component" value="Unplaced"/>
</dbReference>
<keyword evidence="1" id="KW-1185">Reference proteome</keyword>
<accession>A0A915A4C0</accession>
<organism evidence="1 2">
    <name type="scientific">Parascaris univalens</name>
    <name type="common">Nematode worm</name>
    <dbReference type="NCBI Taxonomy" id="6257"/>
    <lineage>
        <taxon>Eukaryota</taxon>
        <taxon>Metazoa</taxon>
        <taxon>Ecdysozoa</taxon>
        <taxon>Nematoda</taxon>
        <taxon>Chromadorea</taxon>
        <taxon>Rhabditida</taxon>
        <taxon>Spirurina</taxon>
        <taxon>Ascaridomorpha</taxon>
        <taxon>Ascaridoidea</taxon>
        <taxon>Ascarididae</taxon>
        <taxon>Parascaris</taxon>
    </lineage>
</organism>
<reference evidence="2" key="1">
    <citation type="submission" date="2022-11" db="UniProtKB">
        <authorList>
            <consortium name="WormBaseParasite"/>
        </authorList>
    </citation>
    <scope>IDENTIFICATION</scope>
</reference>
<sequence length="80" mass="8825">MIASESGTEGRRAIVVFEILRVKAKWRPTRLTSLQIPPKGFTSLTATVVKELQLLGKAIVVKRLPLAGKVGTIREYGHQL</sequence>
<evidence type="ECO:0000313" key="1">
    <source>
        <dbReference type="Proteomes" id="UP000887569"/>
    </source>
</evidence>
<evidence type="ECO:0000313" key="2">
    <source>
        <dbReference type="WBParaSite" id="PgR001X_g039_t01"/>
    </source>
</evidence>
<proteinExistence type="predicted"/>